<keyword evidence="3" id="KW-1185">Reference proteome</keyword>
<dbReference type="PANTHER" id="PTHR30595:SF6">
    <property type="entry name" value="SCHLAFEN ALBA-2 DOMAIN-CONTAINING PROTEIN"/>
    <property type="match status" value="1"/>
</dbReference>
<dbReference type="Gene3D" id="3.30.565.60">
    <property type="match status" value="1"/>
</dbReference>
<dbReference type="PANTHER" id="PTHR30595">
    <property type="entry name" value="GLPR-RELATED TRANSCRIPTIONAL REPRESSOR"/>
    <property type="match status" value="1"/>
</dbReference>
<dbReference type="Pfam" id="PF13749">
    <property type="entry name" value="HATPase_c_4"/>
    <property type="match status" value="1"/>
</dbReference>
<protein>
    <submittedName>
        <fullName evidence="2">Transcriptional regulator</fullName>
    </submittedName>
</protein>
<evidence type="ECO:0000313" key="2">
    <source>
        <dbReference type="EMBL" id="NHM14940.1"/>
    </source>
</evidence>
<dbReference type="InterPro" id="IPR038475">
    <property type="entry name" value="RecG_C_sf"/>
</dbReference>
<dbReference type="InterPro" id="IPR007421">
    <property type="entry name" value="Schlafen_AlbA_2_dom"/>
</dbReference>
<comment type="caution">
    <text evidence="2">The sequence shown here is derived from an EMBL/GenBank/DDBJ whole genome shotgun (WGS) entry which is preliminary data.</text>
</comment>
<reference evidence="2 3" key="1">
    <citation type="submission" date="2019-11" db="EMBL/GenBank/DDBJ databases">
        <title>Eggerthellaceae novel genus isolated from the rectal contents of marmort.</title>
        <authorList>
            <person name="Zhang G."/>
        </authorList>
    </citation>
    <scope>NUCLEOTIDE SEQUENCE [LARGE SCALE GENOMIC DNA]</scope>
    <source>
        <strain evidence="3">zg-886</strain>
    </source>
</reference>
<proteinExistence type="predicted"/>
<name>A0ABX0IN76_9ACTN</name>
<gene>
    <name evidence="2" type="ORF">GMI68_09280</name>
</gene>
<dbReference type="InterPro" id="IPR038461">
    <property type="entry name" value="Schlafen_AlbA_2_dom_sf"/>
</dbReference>
<evidence type="ECO:0000259" key="1">
    <source>
        <dbReference type="Pfam" id="PF04326"/>
    </source>
</evidence>
<sequence length="561" mass="64230">MIRQLSAMPDLVRRLLVDVETEVVEYKEAKSNYSLDKLGRYFSALGNEANLRHAECGWLLLGVTNKREICGTHWYQEEQMPSVGLRKLKHDVAEFTNERNTFEEIYEFEMEGKRVIAFQIPPAPFASPITWKGEPWSRENESLKGMPRFKLEAIYGQSRPDWSRQIAYEARYEDLDPEAIDYACKRFVNKFEESQPVLKSLSQEELLRKMEFIIHDHITNAALVLLGKPESAVFLEGAQPRITWTLYDSTGATVAYEHFDPPFILQVDKVLGKIRNEKFRYFDREDTLFPTEGYRYTVEVIRELLHNTIAHQDYRLSGKVNVLEYEDRLVFKNEGMFIPGTIEAVLAVGYKPPYIRNTLLTNAMHKAGMIDQNTIGIRNVYDIQRKRLLPLPTYELDEPGRVSVTVFGRVLNEDYSRLLAEDHDLGMDLVFLLDMVQKGLPITKAQARALRDAGLVEGRYPKLSISSKVAGAIGAHKEYVKRRGLDAEICKELILKVLATSPCSRAEIIAAIDHALPQDLSLKQKQEHVSYLLKSLKRDGKIALEGNTSGSVWKLIERDGN</sequence>
<dbReference type="EMBL" id="WPCR01000015">
    <property type="protein sequence ID" value="NHM14940.1"/>
    <property type="molecule type" value="Genomic_DNA"/>
</dbReference>
<dbReference type="Proteomes" id="UP000636394">
    <property type="component" value="Unassembled WGS sequence"/>
</dbReference>
<organism evidence="2 3">
    <name type="scientific">Xiamenia xianingshaonis</name>
    <dbReference type="NCBI Taxonomy" id="2682776"/>
    <lineage>
        <taxon>Bacteria</taxon>
        <taxon>Bacillati</taxon>
        <taxon>Actinomycetota</taxon>
        <taxon>Coriobacteriia</taxon>
        <taxon>Eggerthellales</taxon>
        <taxon>Eggerthellaceae</taxon>
        <taxon>Xiamenia</taxon>
    </lineage>
</organism>
<dbReference type="Gene3D" id="3.30.950.30">
    <property type="entry name" value="Schlafen, AAA domain"/>
    <property type="match status" value="1"/>
</dbReference>
<feature type="domain" description="Schlafen AlbA-2" evidence="1">
    <location>
        <begin position="20"/>
        <end position="145"/>
    </location>
</feature>
<evidence type="ECO:0000313" key="3">
    <source>
        <dbReference type="Proteomes" id="UP000636394"/>
    </source>
</evidence>
<dbReference type="Pfam" id="PF04326">
    <property type="entry name" value="SLFN_AlbA_2"/>
    <property type="match status" value="1"/>
</dbReference>
<accession>A0ABX0IN76</accession>